<dbReference type="InterPro" id="IPR036259">
    <property type="entry name" value="MFS_trans_sf"/>
</dbReference>
<dbReference type="SUPFAM" id="SSF103473">
    <property type="entry name" value="MFS general substrate transporter"/>
    <property type="match status" value="1"/>
</dbReference>
<dbReference type="GO" id="GO:0022857">
    <property type="term" value="F:transmembrane transporter activity"/>
    <property type="evidence" value="ECO:0007669"/>
    <property type="project" value="InterPro"/>
</dbReference>
<keyword evidence="2 5" id="KW-0812">Transmembrane</keyword>
<dbReference type="Proteomes" id="UP000256253">
    <property type="component" value="Unassembled WGS sequence"/>
</dbReference>
<dbReference type="AlphaFoldDB" id="A0A3D9UMV7"/>
<feature type="transmembrane region" description="Helical" evidence="5">
    <location>
        <begin position="316"/>
        <end position="337"/>
    </location>
</feature>
<feature type="transmembrane region" description="Helical" evidence="5">
    <location>
        <begin position="152"/>
        <end position="174"/>
    </location>
</feature>
<comment type="subcellular location">
    <subcellularLocation>
        <location evidence="1">Cell membrane</location>
        <topology evidence="1">Multi-pass membrane protein</topology>
    </subcellularLocation>
</comment>
<evidence type="ECO:0000256" key="5">
    <source>
        <dbReference type="SAM" id="Phobius"/>
    </source>
</evidence>
<evidence type="ECO:0000259" key="6">
    <source>
        <dbReference type="PROSITE" id="PS50850"/>
    </source>
</evidence>
<evidence type="ECO:0000256" key="3">
    <source>
        <dbReference type="ARBA" id="ARBA00022989"/>
    </source>
</evidence>
<dbReference type="InterPro" id="IPR011701">
    <property type="entry name" value="MFS"/>
</dbReference>
<dbReference type="PROSITE" id="PS50850">
    <property type="entry name" value="MFS"/>
    <property type="match status" value="1"/>
</dbReference>
<keyword evidence="4 5" id="KW-0472">Membrane</keyword>
<dbReference type="GO" id="GO:0005886">
    <property type="term" value="C:plasma membrane"/>
    <property type="evidence" value="ECO:0007669"/>
    <property type="project" value="UniProtKB-SubCell"/>
</dbReference>
<proteinExistence type="predicted"/>
<dbReference type="PANTHER" id="PTHR23514">
    <property type="entry name" value="BYPASS OF STOP CODON PROTEIN 6"/>
    <property type="match status" value="1"/>
</dbReference>
<reference evidence="7 8" key="1">
    <citation type="submission" date="2018-08" db="EMBL/GenBank/DDBJ databases">
        <title>Sequencing the genomes of 1000 actinobacteria strains.</title>
        <authorList>
            <person name="Klenk H.-P."/>
        </authorList>
    </citation>
    <scope>NUCLEOTIDE SEQUENCE [LARGE SCALE GENOMIC DNA]</scope>
    <source>
        <strain evidence="7 8">DSM 22967</strain>
    </source>
</reference>
<feature type="transmembrane region" description="Helical" evidence="5">
    <location>
        <begin position="290"/>
        <end position="310"/>
    </location>
</feature>
<feature type="transmembrane region" description="Helical" evidence="5">
    <location>
        <begin position="377"/>
        <end position="394"/>
    </location>
</feature>
<dbReference type="PANTHER" id="PTHR23514:SF13">
    <property type="entry name" value="INNER MEMBRANE PROTEIN YBJJ"/>
    <property type="match status" value="1"/>
</dbReference>
<dbReference type="InterPro" id="IPR020846">
    <property type="entry name" value="MFS_dom"/>
</dbReference>
<name>A0A3D9UMV7_9MICO</name>
<dbReference type="InterPro" id="IPR001958">
    <property type="entry name" value="Tet-R_TetA/multi-R_MdtG-like"/>
</dbReference>
<feature type="transmembrane region" description="Helical" evidence="5">
    <location>
        <begin position="92"/>
        <end position="114"/>
    </location>
</feature>
<feature type="transmembrane region" description="Helical" evidence="5">
    <location>
        <begin position="263"/>
        <end position="283"/>
    </location>
</feature>
<dbReference type="InterPro" id="IPR051788">
    <property type="entry name" value="MFS_Transporter"/>
</dbReference>
<dbReference type="PRINTS" id="PR01035">
    <property type="entry name" value="TCRTETA"/>
</dbReference>
<keyword evidence="3 5" id="KW-1133">Transmembrane helix</keyword>
<dbReference type="Pfam" id="PF07690">
    <property type="entry name" value="MFS_1"/>
    <property type="match status" value="1"/>
</dbReference>
<feature type="domain" description="Major facilitator superfamily (MFS) profile" evidence="6">
    <location>
        <begin position="25"/>
        <end position="397"/>
    </location>
</feature>
<evidence type="ECO:0000256" key="4">
    <source>
        <dbReference type="ARBA" id="ARBA00023136"/>
    </source>
</evidence>
<feature type="transmembrane region" description="Helical" evidence="5">
    <location>
        <begin position="349"/>
        <end position="371"/>
    </location>
</feature>
<dbReference type="Gene3D" id="1.20.1250.20">
    <property type="entry name" value="MFS general substrate transporter like domains"/>
    <property type="match status" value="2"/>
</dbReference>
<organism evidence="7 8">
    <name type="scientific">Calidifontibacter indicus</name>
    <dbReference type="NCBI Taxonomy" id="419650"/>
    <lineage>
        <taxon>Bacteria</taxon>
        <taxon>Bacillati</taxon>
        <taxon>Actinomycetota</taxon>
        <taxon>Actinomycetes</taxon>
        <taxon>Micrococcales</taxon>
        <taxon>Dermacoccaceae</taxon>
        <taxon>Calidifontibacter</taxon>
    </lineage>
</organism>
<protein>
    <submittedName>
        <fullName evidence="7">Fucose permease</fullName>
    </submittedName>
</protein>
<accession>A0A3D9UMV7</accession>
<evidence type="ECO:0000256" key="1">
    <source>
        <dbReference type="ARBA" id="ARBA00004651"/>
    </source>
</evidence>
<gene>
    <name evidence="7" type="ORF">DFJ65_1674</name>
</gene>
<feature type="transmembrane region" description="Helical" evidence="5">
    <location>
        <begin position="60"/>
        <end position="80"/>
    </location>
</feature>
<comment type="caution">
    <text evidence="7">The sequence shown here is derived from an EMBL/GenBank/DDBJ whole genome shotgun (WGS) entry which is preliminary data.</text>
</comment>
<evidence type="ECO:0000313" key="8">
    <source>
        <dbReference type="Proteomes" id="UP000256253"/>
    </source>
</evidence>
<sequence length="397" mass="40136">MRSEEHVVSGAGAGGRRPVLGSRESVIATVATFVVNGVGVGTVGALMPTLADRWNTDARGLGGLLMLFGLAAIVGINLGGRMADRGGALRPVRLGLVVMSLGIVLLAAAPNLLVGLLVGAAYGLGNGLVDTTMNVMAVEVEKARPRPLMSRFHACWSIGSLTGALIVLVCGSVFGTAGAVAIAAFLVAAGLIAADLQIVHRYAADTAPVHHLDESGGRTKVPRVAWILAAMAVGFGLAEGTAFDWSSVHVRDLADVSDTQAALGLAAFSVCMVAVRMCGDFLVHALGRRLVVRVGAAVAACGYLIAVLGSGLVVLLFGWALVGAGMALVAPQIYGLAGLLGGGRTMSRVVTFGYATSLVGPGLMGMLVHSAGVQRAMLLPLAGAAAVCALSVVMPTE</sequence>
<dbReference type="EMBL" id="QTUA01000001">
    <property type="protein sequence ID" value="REF30659.1"/>
    <property type="molecule type" value="Genomic_DNA"/>
</dbReference>
<evidence type="ECO:0000313" key="7">
    <source>
        <dbReference type="EMBL" id="REF30659.1"/>
    </source>
</evidence>
<feature type="transmembrane region" description="Helical" evidence="5">
    <location>
        <begin position="224"/>
        <end position="243"/>
    </location>
</feature>
<keyword evidence="8" id="KW-1185">Reference proteome</keyword>
<feature type="transmembrane region" description="Helical" evidence="5">
    <location>
        <begin position="26"/>
        <end position="48"/>
    </location>
</feature>
<evidence type="ECO:0000256" key="2">
    <source>
        <dbReference type="ARBA" id="ARBA00022692"/>
    </source>
</evidence>